<keyword evidence="5 8" id="KW-0812">Transmembrane</keyword>
<dbReference type="GO" id="GO:0005886">
    <property type="term" value="C:plasma membrane"/>
    <property type="evidence" value="ECO:0007669"/>
    <property type="project" value="UniProtKB-SubCell"/>
</dbReference>
<evidence type="ECO:0000313" key="11">
    <source>
        <dbReference type="EMBL" id="NKZ23341.1"/>
    </source>
</evidence>
<dbReference type="InterPro" id="IPR050171">
    <property type="entry name" value="MFS_Transporters"/>
</dbReference>
<dbReference type="InterPro" id="IPR018456">
    <property type="entry name" value="PTR2_symporter_CS"/>
</dbReference>
<dbReference type="EMBL" id="JAAXPN010000001">
    <property type="protein sequence ID" value="NKZ23341.1"/>
    <property type="molecule type" value="Genomic_DNA"/>
</dbReference>
<evidence type="ECO:0000256" key="9">
    <source>
        <dbReference type="SAM" id="Phobius"/>
    </source>
</evidence>
<dbReference type="InterPro" id="IPR036259">
    <property type="entry name" value="MFS_trans_sf"/>
</dbReference>
<keyword evidence="3 8" id="KW-0813">Transport</keyword>
<feature type="transmembrane region" description="Helical" evidence="9">
    <location>
        <begin position="95"/>
        <end position="115"/>
    </location>
</feature>
<feature type="transmembrane region" description="Helical" evidence="9">
    <location>
        <begin position="402"/>
        <end position="422"/>
    </location>
</feature>
<comment type="subcellular location">
    <subcellularLocation>
        <location evidence="1">Cell membrane</location>
        <topology evidence="1">Multi-pass membrane protein</topology>
    </subcellularLocation>
    <subcellularLocation>
        <location evidence="8">Membrane</location>
        <topology evidence="8">Multi-pass membrane protein</topology>
    </subcellularLocation>
</comment>
<accession>A0A7X6N0A0</accession>
<dbReference type="AlphaFoldDB" id="A0A7X6N0A0"/>
<evidence type="ECO:0000256" key="5">
    <source>
        <dbReference type="ARBA" id="ARBA00022692"/>
    </source>
</evidence>
<keyword evidence="4" id="KW-1003">Cell membrane</keyword>
<dbReference type="NCBIfam" id="TIGR00924">
    <property type="entry name" value="yjdL_sub1_fam"/>
    <property type="match status" value="1"/>
</dbReference>
<feature type="transmembrane region" description="Helical" evidence="9">
    <location>
        <begin position="341"/>
        <end position="362"/>
    </location>
</feature>
<dbReference type="RefSeq" id="WP_168721139.1">
    <property type="nucleotide sequence ID" value="NZ_JAAXPN010000001.1"/>
</dbReference>
<keyword evidence="6 9" id="KW-1133">Transmembrane helix</keyword>
<dbReference type="CDD" id="cd17346">
    <property type="entry name" value="MFS_DtpA_like"/>
    <property type="match status" value="1"/>
</dbReference>
<reference evidence="11 12" key="1">
    <citation type="submission" date="2020-04" db="EMBL/GenBank/DDBJ databases">
        <title>MicrobeNet Type strains.</title>
        <authorList>
            <person name="Nicholson A.C."/>
        </authorList>
    </citation>
    <scope>NUCLEOTIDE SEQUENCE [LARGE SCALE GENOMIC DNA]</scope>
    <source>
        <strain evidence="11 12">CCUG 61472</strain>
    </source>
</reference>
<evidence type="ECO:0000256" key="2">
    <source>
        <dbReference type="ARBA" id="ARBA00005982"/>
    </source>
</evidence>
<proteinExistence type="inferred from homology"/>
<feature type="transmembrane region" description="Helical" evidence="9">
    <location>
        <begin position="472"/>
        <end position="495"/>
    </location>
</feature>
<comment type="similarity">
    <text evidence="2 8">Belongs to the major facilitator superfamily. Proton-dependent oligopeptide transporter (POT/PTR) (TC 2.A.17) family.</text>
</comment>
<feature type="transmembrane region" description="Helical" evidence="9">
    <location>
        <begin position="121"/>
        <end position="147"/>
    </location>
</feature>
<dbReference type="Gene3D" id="1.20.1250.20">
    <property type="entry name" value="MFS general substrate transporter like domains"/>
    <property type="match status" value="1"/>
</dbReference>
<evidence type="ECO:0000256" key="3">
    <source>
        <dbReference type="ARBA" id="ARBA00022448"/>
    </source>
</evidence>
<evidence type="ECO:0000256" key="4">
    <source>
        <dbReference type="ARBA" id="ARBA00022475"/>
    </source>
</evidence>
<dbReference type="GO" id="GO:0006857">
    <property type="term" value="P:oligopeptide transport"/>
    <property type="evidence" value="ECO:0007669"/>
    <property type="project" value="InterPro"/>
</dbReference>
<dbReference type="InterPro" id="IPR000109">
    <property type="entry name" value="POT_fam"/>
</dbReference>
<comment type="caution">
    <text evidence="11">The sequence shown here is derived from an EMBL/GenBank/DDBJ whole genome shotgun (WGS) entry which is preliminary data.</text>
</comment>
<feature type="transmembrane region" description="Helical" evidence="9">
    <location>
        <begin position="258"/>
        <end position="279"/>
    </location>
</feature>
<dbReference type="PANTHER" id="PTHR23517:SF15">
    <property type="entry name" value="PROTON-DEPENDENT OLIGOPEPTIDE FAMILY TRANSPORT PROTEIN"/>
    <property type="match status" value="1"/>
</dbReference>
<evidence type="ECO:0000256" key="7">
    <source>
        <dbReference type="ARBA" id="ARBA00023136"/>
    </source>
</evidence>
<evidence type="ECO:0000259" key="10">
    <source>
        <dbReference type="PROSITE" id="PS50850"/>
    </source>
</evidence>
<keyword evidence="7 9" id="KW-0472">Membrane</keyword>
<feature type="transmembrane region" description="Helical" evidence="9">
    <location>
        <begin position="185"/>
        <end position="206"/>
    </location>
</feature>
<dbReference type="Pfam" id="PF00854">
    <property type="entry name" value="PTR2"/>
    <property type="match status" value="1"/>
</dbReference>
<protein>
    <submittedName>
        <fullName evidence="11">Peptide MFS transporter</fullName>
    </submittedName>
</protein>
<feature type="transmembrane region" description="Helical" evidence="9">
    <location>
        <begin position="291"/>
        <end position="308"/>
    </location>
</feature>
<name>A0A7X6N0A0_9LACO</name>
<evidence type="ECO:0000256" key="1">
    <source>
        <dbReference type="ARBA" id="ARBA00004651"/>
    </source>
</evidence>
<dbReference type="SUPFAM" id="SSF103473">
    <property type="entry name" value="MFS general substrate transporter"/>
    <property type="match status" value="1"/>
</dbReference>
<feature type="transmembrane region" description="Helical" evidence="9">
    <location>
        <begin position="159"/>
        <end position="179"/>
    </location>
</feature>
<feature type="transmembrane region" description="Helical" evidence="9">
    <location>
        <begin position="70"/>
        <end position="88"/>
    </location>
</feature>
<keyword evidence="12" id="KW-1185">Reference proteome</keyword>
<sequence>MQYSREEMLKSVPQTGFFGHPRGLGVQFFMEFWERFSYYGMRAILLYFLYDSVSHGGLGFDQTVAQSIMSLYGALIFMTCIVGGWVADRLVGSRTAMLIGAVLIMFGHIALSSPVGGRVTFLLSMFLIIVGTGMLKPNISAVVGGLYDKKDPRMDSGFVIFYMAVNMGAFVAPFIVGTLQSSFSYHAGFGAAAIGMFIALMVYVAFNKNSLGLVGKDIPNPFSPEEFKKFKVHLGIGIVALIAVLVITYVTGTLTFNNFSIFVTVLGVVLPIAYFATMYKSAKTDKVEKSRLLAYVPMFLAAVMFWSIQEQGSSILGAFVDTNTQRDLSGIIGINYTIPAAFFQSVNPLLIVIFAPIISGIWTKLGKKGPSTPIKFAIGLFLAGVSFLLMVIPTMGMTGKTLINPFWIIISFAICVIGELCLSPTGSSVSVKLAPKAFEAQMLSLWLLTDATAQAVNAQLVRLYNIWPKSTYFGFLGALAIVLAAILVILSPWAVRKMQGVK</sequence>
<evidence type="ECO:0000313" key="12">
    <source>
        <dbReference type="Proteomes" id="UP000549765"/>
    </source>
</evidence>
<dbReference type="PROSITE" id="PS01023">
    <property type="entry name" value="PTR2_2"/>
    <property type="match status" value="1"/>
</dbReference>
<dbReference type="GO" id="GO:1904680">
    <property type="term" value="F:peptide transmembrane transporter activity"/>
    <property type="evidence" value="ECO:0007669"/>
    <property type="project" value="InterPro"/>
</dbReference>
<feature type="transmembrane region" description="Helical" evidence="9">
    <location>
        <begin position="374"/>
        <end position="396"/>
    </location>
</feature>
<feature type="transmembrane region" description="Helical" evidence="9">
    <location>
        <begin position="232"/>
        <end position="252"/>
    </location>
</feature>
<dbReference type="PROSITE" id="PS50850">
    <property type="entry name" value="MFS"/>
    <property type="match status" value="1"/>
</dbReference>
<dbReference type="InterPro" id="IPR020846">
    <property type="entry name" value="MFS_dom"/>
</dbReference>
<feature type="transmembrane region" description="Helical" evidence="9">
    <location>
        <begin position="32"/>
        <end position="50"/>
    </location>
</feature>
<dbReference type="InterPro" id="IPR005279">
    <property type="entry name" value="Dipep/tripep_permease"/>
</dbReference>
<evidence type="ECO:0000256" key="6">
    <source>
        <dbReference type="ARBA" id="ARBA00022989"/>
    </source>
</evidence>
<feature type="domain" description="Major facilitator superfamily (MFS) profile" evidence="10">
    <location>
        <begin position="1"/>
        <end position="211"/>
    </location>
</feature>
<dbReference type="PANTHER" id="PTHR23517">
    <property type="entry name" value="RESISTANCE PROTEIN MDTM, PUTATIVE-RELATED-RELATED"/>
    <property type="match status" value="1"/>
</dbReference>
<organism evidence="11 12">
    <name type="scientific">Periweissella fabalis</name>
    <dbReference type="NCBI Taxonomy" id="1070421"/>
    <lineage>
        <taxon>Bacteria</taxon>
        <taxon>Bacillati</taxon>
        <taxon>Bacillota</taxon>
        <taxon>Bacilli</taxon>
        <taxon>Lactobacillales</taxon>
        <taxon>Lactobacillaceae</taxon>
        <taxon>Periweissella</taxon>
    </lineage>
</organism>
<evidence type="ECO:0000256" key="8">
    <source>
        <dbReference type="RuleBase" id="RU003755"/>
    </source>
</evidence>
<dbReference type="Proteomes" id="UP000549765">
    <property type="component" value="Unassembled WGS sequence"/>
</dbReference>
<gene>
    <name evidence="11" type="ORF">HF964_00725</name>
</gene>